<proteinExistence type="predicted"/>
<dbReference type="EMBL" id="NBSH01000002">
    <property type="protein sequence ID" value="ORX39655.1"/>
    <property type="molecule type" value="Genomic_DNA"/>
</dbReference>
<sequence>MADEDRRMTPVTLRRPRNIKVPPRHHVAAEHRTSSLWQLAASSRLVFAMHFEAYIKKLTIIHTATPGKDTVHQLLAFRQNDVLLSPEKNPAYSHRGSHKGGKELTEVKAVKGANLQTATQQELDRQAAILIESLGKAIGHGIDHFTREAVRRLQNHDCILIYDTITIKNPEAWEINKPIEFKTLRGFPQASIGHPEYALDLVVVRHT</sequence>
<dbReference type="Proteomes" id="UP000193218">
    <property type="component" value="Unassembled WGS sequence"/>
</dbReference>
<accession>A0A1Y1UR80</accession>
<gene>
    <name evidence="1" type="ORF">BD324DRAFT_224985</name>
</gene>
<name>A0A1Y1UR80_9TREE</name>
<organism evidence="1 2">
    <name type="scientific">Kockovaella imperatae</name>
    <dbReference type="NCBI Taxonomy" id="4999"/>
    <lineage>
        <taxon>Eukaryota</taxon>
        <taxon>Fungi</taxon>
        <taxon>Dikarya</taxon>
        <taxon>Basidiomycota</taxon>
        <taxon>Agaricomycotina</taxon>
        <taxon>Tremellomycetes</taxon>
        <taxon>Tremellales</taxon>
        <taxon>Cuniculitremaceae</taxon>
        <taxon>Kockovaella</taxon>
    </lineage>
</organism>
<evidence type="ECO:0000313" key="2">
    <source>
        <dbReference type="Proteomes" id="UP000193218"/>
    </source>
</evidence>
<dbReference type="AlphaFoldDB" id="A0A1Y1UR80"/>
<dbReference type="GeneID" id="33554030"/>
<dbReference type="InParanoid" id="A0A1Y1UR80"/>
<keyword evidence="2" id="KW-1185">Reference proteome</keyword>
<evidence type="ECO:0000313" key="1">
    <source>
        <dbReference type="EMBL" id="ORX39655.1"/>
    </source>
</evidence>
<dbReference type="RefSeq" id="XP_021873440.1">
    <property type="nucleotide sequence ID" value="XM_022012222.1"/>
</dbReference>
<comment type="caution">
    <text evidence="1">The sequence shown here is derived from an EMBL/GenBank/DDBJ whole genome shotgun (WGS) entry which is preliminary data.</text>
</comment>
<reference evidence="1 2" key="1">
    <citation type="submission" date="2017-03" db="EMBL/GenBank/DDBJ databases">
        <title>Widespread Adenine N6-methylation of Active Genes in Fungi.</title>
        <authorList>
            <consortium name="DOE Joint Genome Institute"/>
            <person name="Mondo S.J."/>
            <person name="Dannebaum R.O."/>
            <person name="Kuo R.C."/>
            <person name="Louie K.B."/>
            <person name="Bewick A.J."/>
            <person name="Labutti K."/>
            <person name="Haridas S."/>
            <person name="Kuo A."/>
            <person name="Salamov A."/>
            <person name="Ahrendt S.R."/>
            <person name="Lau R."/>
            <person name="Bowen B.P."/>
            <person name="Lipzen A."/>
            <person name="Sullivan W."/>
            <person name="Andreopoulos W.B."/>
            <person name="Clum A."/>
            <person name="Lindquist E."/>
            <person name="Daum C."/>
            <person name="Northen T.R."/>
            <person name="Ramamoorthy G."/>
            <person name="Schmitz R.J."/>
            <person name="Gryganskyi A."/>
            <person name="Culley D."/>
            <person name="Magnuson J."/>
            <person name="James T.Y."/>
            <person name="O'Malley M.A."/>
            <person name="Stajich J.E."/>
            <person name="Spatafora J.W."/>
            <person name="Visel A."/>
            <person name="Grigoriev I.V."/>
        </authorList>
    </citation>
    <scope>NUCLEOTIDE SEQUENCE [LARGE SCALE GENOMIC DNA]</scope>
    <source>
        <strain evidence="1 2">NRRL Y-17943</strain>
    </source>
</reference>
<protein>
    <submittedName>
        <fullName evidence="1">Uncharacterized protein</fullName>
    </submittedName>
</protein>